<dbReference type="RefSeq" id="WP_309942022.1">
    <property type="nucleotide sequence ID" value="NZ_AP025305.1"/>
</dbReference>
<proteinExistence type="predicted"/>
<name>A0AAE4BU25_9BACT</name>
<sequence>MRKIKFIVLTVGALLAFVSTVDVVNAGTQGSGCSPCPTGGPICCVSDGIYFYGYFDDER</sequence>
<accession>A0AAE4BU25</accession>
<dbReference type="AlphaFoldDB" id="A0AAE4BU25"/>
<comment type="caution">
    <text evidence="2">The sequence shown here is derived from an EMBL/GenBank/DDBJ whole genome shotgun (WGS) entry which is preliminary data.</text>
</comment>
<evidence type="ECO:0000313" key="3">
    <source>
        <dbReference type="Proteomes" id="UP001185092"/>
    </source>
</evidence>
<evidence type="ECO:0000313" key="2">
    <source>
        <dbReference type="EMBL" id="MDR6241346.1"/>
    </source>
</evidence>
<feature type="chain" id="PRO_5041933923" evidence="1">
    <location>
        <begin position="27"/>
        <end position="59"/>
    </location>
</feature>
<organism evidence="2 3">
    <name type="scientific">Aureibacter tunicatorum</name>
    <dbReference type="NCBI Taxonomy" id="866807"/>
    <lineage>
        <taxon>Bacteria</taxon>
        <taxon>Pseudomonadati</taxon>
        <taxon>Bacteroidota</taxon>
        <taxon>Cytophagia</taxon>
        <taxon>Cytophagales</taxon>
        <taxon>Persicobacteraceae</taxon>
        <taxon>Aureibacter</taxon>
    </lineage>
</organism>
<gene>
    <name evidence="2" type="ORF">HNQ88_004424</name>
</gene>
<dbReference type="EMBL" id="JAVDQD010000007">
    <property type="protein sequence ID" value="MDR6241346.1"/>
    <property type="molecule type" value="Genomic_DNA"/>
</dbReference>
<evidence type="ECO:0000256" key="1">
    <source>
        <dbReference type="SAM" id="SignalP"/>
    </source>
</evidence>
<keyword evidence="3" id="KW-1185">Reference proteome</keyword>
<keyword evidence="1" id="KW-0732">Signal</keyword>
<dbReference type="Proteomes" id="UP001185092">
    <property type="component" value="Unassembled WGS sequence"/>
</dbReference>
<feature type="signal peptide" evidence="1">
    <location>
        <begin position="1"/>
        <end position="26"/>
    </location>
</feature>
<reference evidence="2" key="1">
    <citation type="submission" date="2023-07" db="EMBL/GenBank/DDBJ databases">
        <title>Genomic Encyclopedia of Type Strains, Phase IV (KMG-IV): sequencing the most valuable type-strain genomes for metagenomic binning, comparative biology and taxonomic classification.</title>
        <authorList>
            <person name="Goeker M."/>
        </authorList>
    </citation>
    <scope>NUCLEOTIDE SEQUENCE</scope>
    <source>
        <strain evidence="2">DSM 26174</strain>
    </source>
</reference>
<protein>
    <submittedName>
        <fullName evidence="2">Uncharacterized protein</fullName>
    </submittedName>
</protein>